<evidence type="ECO:0000313" key="2">
    <source>
        <dbReference type="EMBL" id="MEA5403013.1"/>
    </source>
</evidence>
<dbReference type="Pfam" id="PF14021">
    <property type="entry name" value="TNT"/>
    <property type="match status" value="1"/>
</dbReference>
<dbReference type="RefSeq" id="WP_323328127.1">
    <property type="nucleotide sequence ID" value="NZ_JAYGIL010000008.1"/>
</dbReference>
<dbReference type="EMBL" id="JAYGIL010000008">
    <property type="protein sequence ID" value="MEA5403013.1"/>
    <property type="molecule type" value="Genomic_DNA"/>
</dbReference>
<evidence type="ECO:0000259" key="1">
    <source>
        <dbReference type="Pfam" id="PF14021"/>
    </source>
</evidence>
<protein>
    <submittedName>
        <fullName evidence="2">Glycohydrolase toxin TNT-related protein</fullName>
    </submittedName>
</protein>
<feature type="domain" description="TNT" evidence="1">
    <location>
        <begin position="98"/>
        <end position="174"/>
    </location>
</feature>
<comment type="caution">
    <text evidence="2">The sequence shown here is derived from an EMBL/GenBank/DDBJ whole genome shotgun (WGS) entry which is preliminary data.</text>
</comment>
<keyword evidence="3" id="KW-1185">Reference proteome</keyword>
<accession>A0ABU5S3H8</accession>
<sequence>MTKLIMGFFDKLFGKKQAENNSENKNETETVQLNKSDKFVSTGNNLGYKILRNLTDEQKERIEKSTILLRTGQLYMHYWTDNLICTDRNDQEWQNKVMFFWKAEEPFPKKSLPPNFEKFKVKHFLFQGDTSNISIQVGQAMPWFGMPGLGEKHVCEINNEKITIPELYKLGFVEYIEQVELTNENLEILTDKENYLFLIDERLTSFRNGNFHLDGQPIPINIAYSIGGLHIIKKTGLE</sequence>
<dbReference type="InterPro" id="IPR025331">
    <property type="entry name" value="TNT"/>
</dbReference>
<dbReference type="Proteomes" id="UP001303899">
    <property type="component" value="Unassembled WGS sequence"/>
</dbReference>
<gene>
    <name evidence="2" type="ORF">VB776_08810</name>
</gene>
<evidence type="ECO:0000313" key="3">
    <source>
        <dbReference type="Proteomes" id="UP001303899"/>
    </source>
</evidence>
<reference evidence="2 3" key="1">
    <citation type="submission" date="2023-12" db="EMBL/GenBank/DDBJ databases">
        <title>Novel species of the genus Arcicella isolated from rivers.</title>
        <authorList>
            <person name="Lu H."/>
        </authorList>
    </citation>
    <scope>NUCLEOTIDE SEQUENCE [LARGE SCALE GENOMIC DNA]</scope>
    <source>
        <strain evidence="2 3">DC2W</strain>
    </source>
</reference>
<name>A0ABU5S3H8_9BACT</name>
<organism evidence="2 3">
    <name type="scientific">Arcicella gelida</name>
    <dbReference type="NCBI Taxonomy" id="2984195"/>
    <lineage>
        <taxon>Bacteria</taxon>
        <taxon>Pseudomonadati</taxon>
        <taxon>Bacteroidota</taxon>
        <taxon>Cytophagia</taxon>
        <taxon>Cytophagales</taxon>
        <taxon>Flectobacillaceae</taxon>
        <taxon>Arcicella</taxon>
    </lineage>
</organism>
<proteinExistence type="predicted"/>